<dbReference type="EMBL" id="CP063373">
    <property type="protein sequence ID" value="QOV41054.1"/>
    <property type="molecule type" value="Genomic_DNA"/>
</dbReference>
<protein>
    <submittedName>
        <fullName evidence="1">Uncharacterized protein</fullName>
    </submittedName>
</protein>
<dbReference type="AlphaFoldDB" id="A0A7M2SY29"/>
<evidence type="ECO:0000313" key="2">
    <source>
        <dbReference type="Proteomes" id="UP000594205"/>
    </source>
</evidence>
<evidence type="ECO:0000313" key="1">
    <source>
        <dbReference type="EMBL" id="QOV41054.1"/>
    </source>
</evidence>
<keyword evidence="2" id="KW-1185">Reference proteome</keyword>
<sequence length="68" mass="7923">MSMRCRNCGDTLQEFLRVVDDGEQAYVAEHKPRHTRLGSYYRCGREGCRRYQRLGDHNDGGSFPEPDE</sequence>
<reference evidence="1 2" key="1">
    <citation type="submission" date="2020-10" db="EMBL/GenBank/DDBJ databases">
        <title>Streptomyces ferrugineus complate genome analysis.</title>
        <authorList>
            <person name="Anwar N."/>
        </authorList>
    </citation>
    <scope>NUCLEOTIDE SEQUENCE [LARGE SCALE GENOMIC DNA]</scope>
    <source>
        <strain evidence="1 2">CCTCC AA2014009</strain>
    </source>
</reference>
<accession>A0A7M2SY29</accession>
<proteinExistence type="predicted"/>
<organism evidence="1 2">
    <name type="scientific">Streptomyces ferrugineus</name>
    <dbReference type="NCBI Taxonomy" id="1413221"/>
    <lineage>
        <taxon>Bacteria</taxon>
        <taxon>Bacillati</taxon>
        <taxon>Actinomycetota</taxon>
        <taxon>Actinomycetes</taxon>
        <taxon>Kitasatosporales</taxon>
        <taxon>Streptomycetaceae</taxon>
        <taxon>Streptomyces</taxon>
    </lineage>
</organism>
<gene>
    <name evidence="1" type="ORF">IM697_07925</name>
</gene>
<name>A0A7M2SY29_9ACTN</name>
<dbReference type="KEGG" id="sfeu:IM697_07925"/>
<dbReference type="Proteomes" id="UP000594205">
    <property type="component" value="Chromosome"/>
</dbReference>